<dbReference type="OrthoDB" id="8019734at2"/>
<dbReference type="Proteomes" id="UP000295096">
    <property type="component" value="Unassembled WGS sequence"/>
</dbReference>
<evidence type="ECO:0000313" key="6">
    <source>
        <dbReference type="Proteomes" id="UP000295096"/>
    </source>
</evidence>
<proteinExistence type="predicted"/>
<feature type="coiled-coil region" evidence="1">
    <location>
        <begin position="61"/>
        <end position="88"/>
    </location>
</feature>
<dbReference type="RefSeq" id="WP_133291623.1">
    <property type="nucleotide sequence ID" value="NZ_SMSJ01000061.1"/>
</dbReference>
<evidence type="ECO:0000313" key="5">
    <source>
        <dbReference type="EMBL" id="TDH59566.1"/>
    </source>
</evidence>
<feature type="compositionally biased region" description="Basic and acidic residues" evidence="2">
    <location>
        <begin position="145"/>
        <end position="161"/>
    </location>
</feature>
<protein>
    <submittedName>
        <fullName evidence="5">DUF2382 domain-containing protein</fullName>
    </submittedName>
</protein>
<dbReference type="InterPro" id="IPR019060">
    <property type="entry name" value="DUF2382"/>
</dbReference>
<name>A0A4R5Q9Y0_9PROT</name>
<dbReference type="Gene3D" id="1.20.120.520">
    <property type="entry name" value="nmb1532 protein domain like"/>
    <property type="match status" value="1"/>
</dbReference>
<evidence type="ECO:0000256" key="2">
    <source>
        <dbReference type="SAM" id="MobiDB-lite"/>
    </source>
</evidence>
<comment type="caution">
    <text evidence="5">The sequence shown here is derived from an EMBL/GenBank/DDBJ whole genome shotgun (WGS) entry which is preliminary data.</text>
</comment>
<dbReference type="AlphaFoldDB" id="A0A4R5Q9Y0"/>
<dbReference type="InterPro" id="IPR012312">
    <property type="entry name" value="Hemerythrin-like"/>
</dbReference>
<dbReference type="EMBL" id="SMSJ01000061">
    <property type="protein sequence ID" value="TDH59566.1"/>
    <property type="molecule type" value="Genomic_DNA"/>
</dbReference>
<evidence type="ECO:0000256" key="1">
    <source>
        <dbReference type="SAM" id="Coils"/>
    </source>
</evidence>
<evidence type="ECO:0000259" key="4">
    <source>
        <dbReference type="Pfam" id="PF09557"/>
    </source>
</evidence>
<feature type="region of interest" description="Disordered" evidence="2">
    <location>
        <begin position="141"/>
        <end position="161"/>
    </location>
</feature>
<reference evidence="5 6" key="1">
    <citation type="journal article" date="2016" name="J. Microbiol.">
        <title>Dankookia rubra gen. nov., sp. nov., an alphaproteobacterium isolated from sediment of a shallow stream.</title>
        <authorList>
            <person name="Kim W.H."/>
            <person name="Kim D.H."/>
            <person name="Kang K."/>
            <person name="Ahn T.Y."/>
        </authorList>
    </citation>
    <scope>NUCLEOTIDE SEQUENCE [LARGE SCALE GENOMIC DNA]</scope>
    <source>
        <strain evidence="5 6">JCM30602</strain>
    </source>
</reference>
<dbReference type="PANTHER" id="PTHR35585:SF1">
    <property type="entry name" value="HHE DOMAIN PROTEIN (AFU_ORTHOLOGUE AFUA_4G00730)"/>
    <property type="match status" value="1"/>
</dbReference>
<gene>
    <name evidence="5" type="ORF">E2C06_26645</name>
</gene>
<feature type="domain" description="Hemerythrin-like" evidence="3">
    <location>
        <begin position="15"/>
        <end position="120"/>
    </location>
</feature>
<organism evidence="5 6">
    <name type="scientific">Dankookia rubra</name>
    <dbReference type="NCBI Taxonomy" id="1442381"/>
    <lineage>
        <taxon>Bacteria</taxon>
        <taxon>Pseudomonadati</taxon>
        <taxon>Pseudomonadota</taxon>
        <taxon>Alphaproteobacteria</taxon>
        <taxon>Acetobacterales</taxon>
        <taxon>Roseomonadaceae</taxon>
        <taxon>Dankookia</taxon>
    </lineage>
</organism>
<keyword evidence="6" id="KW-1185">Reference proteome</keyword>
<dbReference type="Pfam" id="PF09557">
    <property type="entry name" value="DUF2382"/>
    <property type="match status" value="1"/>
</dbReference>
<dbReference type="PANTHER" id="PTHR35585">
    <property type="entry name" value="HHE DOMAIN PROTEIN (AFU_ORTHOLOGUE AFUA_4G00730)"/>
    <property type="match status" value="1"/>
</dbReference>
<keyword evidence="1" id="KW-0175">Coiled coil</keyword>
<dbReference type="Pfam" id="PF01814">
    <property type="entry name" value="Hemerythrin"/>
    <property type="match status" value="1"/>
</dbReference>
<evidence type="ECO:0000259" key="3">
    <source>
        <dbReference type="Pfam" id="PF01814"/>
    </source>
</evidence>
<accession>A0A4R5Q9Y0</accession>
<feature type="domain" description="DUF2382" evidence="4">
    <location>
        <begin position="274"/>
        <end position="382"/>
    </location>
</feature>
<sequence length="401" mass="44958">MNLRTLMQVGPTKANELFAKLAETSDGAVKTREKLFAELKGELELHTSLEEQHLFPVLRRNAETKELVADAVRDNRELRAKLAELDALPKNDPAFPEQLKELQKTFRQHARDDKRELLPAVQRALSEEQVQGVAEKMEAGLAEAEQAKQDEAEERRAKARQEREEAEFLARQAELRVEQAAAAERGQKMVEALPREAAQQIAAAARKPVDATAEVARQATRLVTGSANQRPPAPASAPTFAEMFLWPWMGAVQGLQQTGGSGATRGVSGMEEVIPLGEEVLEVTKRTENRGTVRVHRYVVETPVEKQVTLQSERVVVERRKPVEDKATGEILTEVTVEVVETAEVPVINKRARLREEIVVRTEHTQYVETVRDTVRHDEVDIQQPGKTRSGHQLRQVTVER</sequence>